<dbReference type="RefSeq" id="WP_340519621.1">
    <property type="nucleotide sequence ID" value="NZ_JBBLXS010000019.1"/>
</dbReference>
<proteinExistence type="predicted"/>
<reference evidence="1 2" key="1">
    <citation type="journal article" date="2020" name="Harmful Algae">
        <title>Molecular and morphological characterization of a novel dihydroanatoxin-a producing Microcoleus species (cyanobacteria) from the Russian River, California, USA.</title>
        <authorList>
            <person name="Conklin K.Y."/>
            <person name="Stancheva R."/>
            <person name="Otten T.G."/>
            <person name="Fadness R."/>
            <person name="Boyer G.L."/>
            <person name="Read B."/>
            <person name="Zhang X."/>
            <person name="Sheath R.G."/>
        </authorList>
    </citation>
    <scope>NUCLEOTIDE SEQUENCE [LARGE SCALE GENOMIC DNA]</scope>
    <source>
        <strain evidence="1 2">PTRS2</strain>
    </source>
</reference>
<evidence type="ECO:0000313" key="1">
    <source>
        <dbReference type="EMBL" id="MEK0183744.1"/>
    </source>
</evidence>
<gene>
    <name evidence="1" type="ORF">WMG39_02650</name>
</gene>
<dbReference type="Proteomes" id="UP001384579">
    <property type="component" value="Unassembled WGS sequence"/>
</dbReference>
<sequence>MLGPESRNSEIITNIKTVKAFATETGELKKQTTRLDGELKVVISNPLTSELLFLSSLSLCQECSSQV</sequence>
<dbReference type="EMBL" id="JBBLXS010000019">
    <property type="protein sequence ID" value="MEK0183744.1"/>
    <property type="molecule type" value="Genomic_DNA"/>
</dbReference>
<organism evidence="1 2">
    <name type="scientific">Microcoleus anatoxicus PTRS2</name>
    <dbReference type="NCBI Taxonomy" id="2705321"/>
    <lineage>
        <taxon>Bacteria</taxon>
        <taxon>Bacillati</taxon>
        <taxon>Cyanobacteriota</taxon>
        <taxon>Cyanophyceae</taxon>
        <taxon>Oscillatoriophycideae</taxon>
        <taxon>Oscillatoriales</taxon>
        <taxon>Microcoleaceae</taxon>
        <taxon>Microcoleus</taxon>
        <taxon>Microcoleus anatoxicus</taxon>
    </lineage>
</organism>
<keyword evidence="2" id="KW-1185">Reference proteome</keyword>
<evidence type="ECO:0000313" key="2">
    <source>
        <dbReference type="Proteomes" id="UP001384579"/>
    </source>
</evidence>
<name>A0ABU8YHA3_9CYAN</name>
<protein>
    <submittedName>
        <fullName evidence="1">Uncharacterized protein</fullName>
    </submittedName>
</protein>
<comment type="caution">
    <text evidence="1">The sequence shown here is derived from an EMBL/GenBank/DDBJ whole genome shotgun (WGS) entry which is preliminary data.</text>
</comment>
<accession>A0ABU8YHA3</accession>